<sequence>MDKQEAKTELRPDYRRKIGILGWICIHNAVFTLIMRYARVRDVEEMFLPSVAVFITELLKIAICISMVMYEEGPSQFLPTLRAYTIAQPLDTLKVCVPAMLYVVQNTLFYIAASHLEAAVFAITSQTKIFAAAVCSVALLGKSISPPQWVAIVILFCGVSLVQSQKAEASVAHGEQAPIFGALCLVAGCFISGCAGAYTEKIVKGRVSIWIRNTQMAIFSIPACLLSMYLQDGVFISENRMLYGFDSVVWFTVFWYGIGGISVAFCLKYADVVSKDFATSVAIILSTTGSIFIFNFHVTITFMTGAVLVMFAIFMYSSPDLVLEKICCKGTNRVEDEKKPMINEQV</sequence>
<dbReference type="GO" id="GO:0072334">
    <property type="term" value="P:UDP-galactose transmembrane transport"/>
    <property type="evidence" value="ECO:0000318"/>
    <property type="project" value="GO_Central"/>
</dbReference>
<dbReference type="PANTHER" id="PTHR10231">
    <property type="entry name" value="NUCLEOTIDE-SUGAR TRANSMEMBRANE TRANSPORTER"/>
    <property type="match status" value="1"/>
</dbReference>
<reference evidence="8" key="1">
    <citation type="journal article" date="2008" name="Nat. Genet.">
        <title>The Pristionchus pacificus genome provides a unique perspective on nematode lifestyle and parasitism.</title>
        <authorList>
            <person name="Dieterich C."/>
            <person name="Clifton S.W."/>
            <person name="Schuster L.N."/>
            <person name="Chinwalla A."/>
            <person name="Delehaunty K."/>
            <person name="Dinkelacker I."/>
            <person name="Fulton L."/>
            <person name="Fulton R."/>
            <person name="Godfrey J."/>
            <person name="Minx P."/>
            <person name="Mitreva M."/>
            <person name="Roeseler W."/>
            <person name="Tian H."/>
            <person name="Witte H."/>
            <person name="Yang S.P."/>
            <person name="Wilson R.K."/>
            <person name="Sommer R.J."/>
        </authorList>
    </citation>
    <scope>NUCLEOTIDE SEQUENCE [LARGE SCALE GENOMIC DNA]</scope>
    <source>
        <strain evidence="8">PS312</strain>
    </source>
</reference>
<keyword evidence="6" id="KW-0472">Membrane</keyword>
<dbReference type="SUPFAM" id="SSF103481">
    <property type="entry name" value="Multidrug resistance efflux transporter EmrE"/>
    <property type="match status" value="1"/>
</dbReference>
<proteinExistence type="inferred from homology"/>
<reference evidence="7" key="2">
    <citation type="submission" date="2022-06" db="UniProtKB">
        <authorList>
            <consortium name="EnsemblMetazoa"/>
        </authorList>
    </citation>
    <scope>IDENTIFICATION</scope>
    <source>
        <strain evidence="7">PS312</strain>
    </source>
</reference>
<dbReference type="NCBIfam" id="TIGR00803">
    <property type="entry name" value="nst"/>
    <property type="match status" value="1"/>
</dbReference>
<dbReference type="Pfam" id="PF04142">
    <property type="entry name" value="Nuc_sug_transp"/>
    <property type="match status" value="1"/>
</dbReference>
<keyword evidence="8" id="KW-1185">Reference proteome</keyword>
<keyword evidence="4" id="KW-0812">Transmembrane</keyword>
<keyword evidence="3" id="KW-0813">Transport</keyword>
<evidence type="ECO:0000256" key="3">
    <source>
        <dbReference type="ARBA" id="ARBA00022597"/>
    </source>
</evidence>
<dbReference type="InterPro" id="IPR007271">
    <property type="entry name" value="Nuc_sug_transpt"/>
</dbReference>
<dbReference type="GO" id="GO:0005462">
    <property type="term" value="F:UDP-N-acetylglucosamine transmembrane transporter activity"/>
    <property type="evidence" value="ECO:0007669"/>
    <property type="project" value="EnsemblMetazoa"/>
</dbReference>
<comment type="subcellular location">
    <subcellularLocation>
        <location evidence="1">Membrane</location>
        <topology evidence="1">Multi-pass membrane protein</topology>
    </subcellularLocation>
</comment>
<comment type="similarity">
    <text evidence="2">Belongs to the nucleotide-sugar transporter family. SLC35A subfamily.</text>
</comment>
<evidence type="ECO:0000313" key="8">
    <source>
        <dbReference type="Proteomes" id="UP000005239"/>
    </source>
</evidence>
<dbReference type="PIRSF" id="PIRSF005799">
    <property type="entry name" value="UDP-gal_transpt"/>
    <property type="match status" value="1"/>
</dbReference>
<evidence type="ECO:0000256" key="5">
    <source>
        <dbReference type="ARBA" id="ARBA00022989"/>
    </source>
</evidence>
<evidence type="ECO:0000313" key="7">
    <source>
        <dbReference type="EnsemblMetazoa" id="PPA37428.1"/>
    </source>
</evidence>
<dbReference type="GO" id="GO:0005459">
    <property type="term" value="F:UDP-galactose transmembrane transporter activity"/>
    <property type="evidence" value="ECO:0000318"/>
    <property type="project" value="GO_Central"/>
</dbReference>
<evidence type="ECO:0000256" key="2">
    <source>
        <dbReference type="ARBA" id="ARBA00009976"/>
    </source>
</evidence>
<dbReference type="InterPro" id="IPR037185">
    <property type="entry name" value="EmrE-like"/>
</dbReference>
<dbReference type="OrthoDB" id="408493at2759"/>
<dbReference type="Proteomes" id="UP000005239">
    <property type="component" value="Unassembled WGS sequence"/>
</dbReference>
<dbReference type="AlphaFoldDB" id="A0A2A6BT32"/>
<gene>
    <name evidence="7" type="primary">WBGene00275797</name>
</gene>
<dbReference type="GO" id="GO:0048471">
    <property type="term" value="C:perinuclear region of cytoplasm"/>
    <property type="evidence" value="ECO:0007669"/>
    <property type="project" value="EnsemblMetazoa"/>
</dbReference>
<dbReference type="EnsemblMetazoa" id="PPA37428.1">
    <property type="protein sequence ID" value="PPA37428.1"/>
    <property type="gene ID" value="WBGene00275797"/>
</dbReference>
<keyword evidence="3" id="KW-0762">Sugar transport</keyword>
<organism evidence="7 8">
    <name type="scientific">Pristionchus pacificus</name>
    <name type="common">Parasitic nematode worm</name>
    <dbReference type="NCBI Taxonomy" id="54126"/>
    <lineage>
        <taxon>Eukaryota</taxon>
        <taxon>Metazoa</taxon>
        <taxon>Ecdysozoa</taxon>
        <taxon>Nematoda</taxon>
        <taxon>Chromadorea</taxon>
        <taxon>Rhabditida</taxon>
        <taxon>Rhabditina</taxon>
        <taxon>Diplogasteromorpha</taxon>
        <taxon>Diplogasteroidea</taxon>
        <taxon>Neodiplogasteridae</taxon>
        <taxon>Pristionchus</taxon>
    </lineage>
</organism>
<protein>
    <submittedName>
        <fullName evidence="7">Srf-3</fullName>
    </submittedName>
</protein>
<keyword evidence="5" id="KW-1133">Transmembrane helix</keyword>
<evidence type="ECO:0000256" key="1">
    <source>
        <dbReference type="ARBA" id="ARBA00004141"/>
    </source>
</evidence>
<evidence type="ECO:0000256" key="4">
    <source>
        <dbReference type="ARBA" id="ARBA00022692"/>
    </source>
</evidence>
<name>A0A2A6BT32_PRIPA</name>
<dbReference type="GO" id="GO:0000139">
    <property type="term" value="C:Golgi membrane"/>
    <property type="evidence" value="ECO:0000318"/>
    <property type="project" value="GO_Central"/>
</dbReference>
<accession>A0A2A6BT32</accession>
<evidence type="ECO:0000256" key="6">
    <source>
        <dbReference type="ARBA" id="ARBA00023136"/>
    </source>
</evidence>
<accession>A0A8R1UUL0</accession>